<comment type="caution">
    <text evidence="1">The sequence shown here is derived from an EMBL/GenBank/DDBJ whole genome shotgun (WGS) entry which is preliminary data.</text>
</comment>
<accession>A0ABT1S928</accession>
<evidence type="ECO:0000313" key="1">
    <source>
        <dbReference type="EMBL" id="MCQ4922964.1"/>
    </source>
</evidence>
<evidence type="ECO:0000313" key="2">
    <source>
        <dbReference type="Proteomes" id="UP001524478"/>
    </source>
</evidence>
<gene>
    <name evidence="1" type="ORF">NE686_07710</name>
</gene>
<dbReference type="EMBL" id="JANGAC010000004">
    <property type="protein sequence ID" value="MCQ4922964.1"/>
    <property type="molecule type" value="Genomic_DNA"/>
</dbReference>
<name>A0ABT1S928_9FIRM</name>
<proteinExistence type="predicted"/>
<dbReference type="RefSeq" id="WP_256311042.1">
    <property type="nucleotide sequence ID" value="NZ_JANGAC010000004.1"/>
</dbReference>
<dbReference type="Proteomes" id="UP001524478">
    <property type="component" value="Unassembled WGS sequence"/>
</dbReference>
<reference evidence="1 2" key="1">
    <citation type="submission" date="2022-06" db="EMBL/GenBank/DDBJ databases">
        <title>Isolation of gut microbiota from human fecal samples.</title>
        <authorList>
            <person name="Pamer E.G."/>
            <person name="Barat B."/>
            <person name="Waligurski E."/>
            <person name="Medina S."/>
            <person name="Paddock L."/>
            <person name="Mostad J."/>
        </authorList>
    </citation>
    <scope>NUCLEOTIDE SEQUENCE [LARGE SCALE GENOMIC DNA]</scope>
    <source>
        <strain evidence="1 2">DFI.7.95</strain>
    </source>
</reference>
<organism evidence="1 2">
    <name type="scientific">Tissierella carlieri</name>
    <dbReference type="NCBI Taxonomy" id="689904"/>
    <lineage>
        <taxon>Bacteria</taxon>
        <taxon>Bacillati</taxon>
        <taxon>Bacillota</taxon>
        <taxon>Tissierellia</taxon>
        <taxon>Tissierellales</taxon>
        <taxon>Tissierellaceae</taxon>
        <taxon>Tissierella</taxon>
    </lineage>
</organism>
<protein>
    <submittedName>
        <fullName evidence="1">Uncharacterized protein</fullName>
    </submittedName>
</protein>
<keyword evidence="2" id="KW-1185">Reference proteome</keyword>
<sequence>MKVNIKGTVLEKFSRESNFNGKKEERLFIRLFQQGERVNLDVNVKPATYSEIKTGQVIELNDITVTSYKDVLYARQ</sequence>